<accession>A0A2D0L2U0</accession>
<keyword evidence="2" id="KW-0238">DNA-binding</keyword>
<keyword evidence="1" id="KW-0805">Transcription regulation</keyword>
<evidence type="ECO:0000313" key="6">
    <source>
        <dbReference type="Proteomes" id="UP000221101"/>
    </source>
</evidence>
<dbReference type="RefSeq" id="WP_167386611.1">
    <property type="nucleotide sequence ID" value="NZ_CAWNOR010000062.1"/>
</dbReference>
<sequence>MDNVSNLISLEFSAEIQSIVESMGMTNYSYVIQSKRNDLDPLIISNFPNYWLSRYREQSFHIIDPIMIFAKNSIQPFRWKDDSGSVFEHVKNLQINPINIEGAFNGYTIPLHDHKDNVLAFSFCQLGKNTGRRVIFNKKYILFTRR</sequence>
<dbReference type="InterPro" id="IPR036693">
    <property type="entry name" value="TF_LuxR_autoind-bd_dom_sf"/>
</dbReference>
<comment type="caution">
    <text evidence="5">The sequence shown here is derived from an EMBL/GenBank/DDBJ whole genome shotgun (WGS) entry which is preliminary data.</text>
</comment>
<dbReference type="EMBL" id="NJCX01000028">
    <property type="protein sequence ID" value="PHM70013.1"/>
    <property type="molecule type" value="Genomic_DNA"/>
</dbReference>
<feature type="domain" description="Transcription factor LuxR-like autoinducer-binding" evidence="4">
    <location>
        <begin position="12"/>
        <end position="125"/>
    </location>
</feature>
<dbReference type="SUPFAM" id="SSF75516">
    <property type="entry name" value="Pheromone-binding domain of LuxR-like quorum-sensing transcription factors"/>
    <property type="match status" value="1"/>
</dbReference>
<name>A0A2D0L2U0_9GAMM</name>
<dbReference type="AlphaFoldDB" id="A0A2D0L2U0"/>
<evidence type="ECO:0000256" key="3">
    <source>
        <dbReference type="ARBA" id="ARBA00023163"/>
    </source>
</evidence>
<dbReference type="Gene3D" id="3.30.450.80">
    <property type="entry name" value="Transcription factor LuxR-like, autoinducer-binding domain"/>
    <property type="match status" value="1"/>
</dbReference>
<reference evidence="5 6" key="1">
    <citation type="journal article" date="2017" name="Nat. Microbiol.">
        <title>Natural product diversity associated with the nematode symbionts Photorhabdus and Xenorhabdus.</title>
        <authorList>
            <person name="Tobias N.J."/>
            <person name="Wolff H."/>
            <person name="Djahanschiri B."/>
            <person name="Grundmann F."/>
            <person name="Kronenwerth M."/>
            <person name="Shi Y.M."/>
            <person name="Simonyi S."/>
            <person name="Grun P."/>
            <person name="Shapiro-Ilan D."/>
            <person name="Pidot S.J."/>
            <person name="Stinear T.P."/>
            <person name="Ebersberger I."/>
            <person name="Bode H.B."/>
        </authorList>
    </citation>
    <scope>NUCLEOTIDE SEQUENCE [LARGE SCALE GENOMIC DNA]</scope>
    <source>
        <strain evidence="5 6">DSM 17907</strain>
    </source>
</reference>
<organism evidence="5 6">
    <name type="scientific">Xenorhabdus kozodoii</name>
    <dbReference type="NCBI Taxonomy" id="351676"/>
    <lineage>
        <taxon>Bacteria</taxon>
        <taxon>Pseudomonadati</taxon>
        <taxon>Pseudomonadota</taxon>
        <taxon>Gammaproteobacteria</taxon>
        <taxon>Enterobacterales</taxon>
        <taxon>Morganellaceae</taxon>
        <taxon>Xenorhabdus</taxon>
    </lineage>
</organism>
<evidence type="ECO:0000259" key="4">
    <source>
        <dbReference type="Pfam" id="PF03472"/>
    </source>
</evidence>
<evidence type="ECO:0000313" key="5">
    <source>
        <dbReference type="EMBL" id="PHM70013.1"/>
    </source>
</evidence>
<evidence type="ECO:0000256" key="1">
    <source>
        <dbReference type="ARBA" id="ARBA00023015"/>
    </source>
</evidence>
<dbReference type="Proteomes" id="UP000221101">
    <property type="component" value="Unassembled WGS sequence"/>
</dbReference>
<protein>
    <submittedName>
        <fullName evidence="5">Autoinducer transcriptional regulator AhlR</fullName>
    </submittedName>
</protein>
<dbReference type="Pfam" id="PF03472">
    <property type="entry name" value="Autoind_bind"/>
    <property type="match status" value="1"/>
</dbReference>
<dbReference type="GO" id="GO:0003677">
    <property type="term" value="F:DNA binding"/>
    <property type="evidence" value="ECO:0007669"/>
    <property type="project" value="UniProtKB-KW"/>
</dbReference>
<evidence type="ECO:0000256" key="2">
    <source>
        <dbReference type="ARBA" id="ARBA00023125"/>
    </source>
</evidence>
<keyword evidence="3" id="KW-0804">Transcription</keyword>
<dbReference type="InterPro" id="IPR005143">
    <property type="entry name" value="TF_LuxR_autoind-bd_dom"/>
</dbReference>
<proteinExistence type="predicted"/>
<keyword evidence="6" id="KW-1185">Reference proteome</keyword>
<gene>
    <name evidence="5" type="ORF">Xkoz_03279</name>
</gene>